<dbReference type="EMBL" id="CP047129">
    <property type="protein sequence ID" value="QHB62785.1"/>
    <property type="molecule type" value="Genomic_DNA"/>
</dbReference>
<evidence type="ECO:0000313" key="1">
    <source>
        <dbReference type="EMBL" id="QHB62785.1"/>
    </source>
</evidence>
<dbReference type="Proteomes" id="UP000464884">
    <property type="component" value="Chromosome"/>
</dbReference>
<dbReference type="AlphaFoldDB" id="A0A6I6QZC9"/>
<evidence type="ECO:0000313" key="2">
    <source>
        <dbReference type="Proteomes" id="UP000464884"/>
    </source>
</evidence>
<organism evidence="1 2">
    <name type="scientific">Bifidobacterium adolescentis</name>
    <dbReference type="NCBI Taxonomy" id="1680"/>
    <lineage>
        <taxon>Bacteria</taxon>
        <taxon>Bacillati</taxon>
        <taxon>Actinomycetota</taxon>
        <taxon>Actinomycetes</taxon>
        <taxon>Bifidobacteriales</taxon>
        <taxon>Bifidobacteriaceae</taxon>
        <taxon>Bifidobacterium</taxon>
    </lineage>
</organism>
<proteinExistence type="predicted"/>
<sequence>MRYDIRHFRRPVCAFPGCGNEYDGDEAEWWSDPYWAFDQAWEDDWLVLDGRRDEPVCFCPEHLLHGGDGRPVRYDPEKRVPATPELRAFYDDLDAVDFMPLPKPGCEPQVLHALLHSGLATADHPFLLPICEYPHCGAVFADGPFGAMWYPDEDAAETAVHDSRRWAMIKDDDGECHAFCPLHVLRDGDGRPMPVGRMVLPPALAERRTDPRLPAVRPACVDDVLDVLRKG</sequence>
<accession>A0A6I6QZC9</accession>
<gene>
    <name evidence="1" type="ORF">F3K97_05570</name>
</gene>
<reference evidence="1 2" key="1">
    <citation type="submission" date="2019-12" db="EMBL/GenBank/DDBJ databases">
        <title>Draft Genome Sequence of Bifidobacterium adolescentis ZJ2.</title>
        <authorList>
            <person name="Jin Z."/>
        </authorList>
    </citation>
    <scope>NUCLEOTIDE SEQUENCE [LARGE SCALE GENOMIC DNA]</scope>
    <source>
        <strain evidence="1 2">ZJ2</strain>
    </source>
</reference>
<name>A0A6I6QZC9_BIFAD</name>
<protein>
    <submittedName>
        <fullName evidence="1">Uncharacterized protein</fullName>
    </submittedName>
</protein>
<dbReference type="RefSeq" id="WP_159140680.1">
    <property type="nucleotide sequence ID" value="NZ_CP047129.1"/>
</dbReference>